<dbReference type="Proteomes" id="UP001055879">
    <property type="component" value="Linkage Group LG12"/>
</dbReference>
<reference evidence="2" key="1">
    <citation type="journal article" date="2022" name="Mol. Ecol. Resour.">
        <title>The genomes of chicory, endive, great burdock and yacon provide insights into Asteraceae palaeo-polyploidization history and plant inulin production.</title>
        <authorList>
            <person name="Fan W."/>
            <person name="Wang S."/>
            <person name="Wang H."/>
            <person name="Wang A."/>
            <person name="Jiang F."/>
            <person name="Liu H."/>
            <person name="Zhao H."/>
            <person name="Xu D."/>
            <person name="Zhang Y."/>
        </authorList>
    </citation>
    <scope>NUCLEOTIDE SEQUENCE [LARGE SCALE GENOMIC DNA]</scope>
    <source>
        <strain evidence="2">cv. Niubang</strain>
    </source>
</reference>
<keyword evidence="2" id="KW-1185">Reference proteome</keyword>
<gene>
    <name evidence="1" type="ORF">L6452_33547</name>
</gene>
<proteinExistence type="predicted"/>
<evidence type="ECO:0000313" key="2">
    <source>
        <dbReference type="Proteomes" id="UP001055879"/>
    </source>
</evidence>
<accession>A0ACB8YH94</accession>
<comment type="caution">
    <text evidence="1">The sequence shown here is derived from an EMBL/GenBank/DDBJ whole genome shotgun (WGS) entry which is preliminary data.</text>
</comment>
<sequence length="418" mass="45032">MVPESRSPAEIGQSDDDVRVFLADKKEKTEAPGRSRGEIVSGNPRHQQGRHSTLKSYCEVVKGEQNSNPETGNDEEVISRWESDKEERQKLSKCLVGNVIRMDHLDAIQAFCKMEGMTECSMKHLGGDETWVVEESRFDGTNAGNPNQRAGGLERKVEDVEMQEKGADNGIGTARSPTGDRSPEKLHSLNATENDVRKEKEGDTHGVATDNEESPIKEGNQSLNEGGQGHVNMGDEVGHSAQSGAGKEGGCSVQTGGDKEMKVGLATEKGPEDNVELNNRMGPKKKKKEKLTIRSISSINRSIEQRLEDAAPQKGSMNSKKGGGTQATLETNSYHGAGSVTGKGKKILGNDAIKLKAKKGEMGTLGRGKMSFHRLKQLARASSQKAGSKKGGAKVRQGVGSETQFSQPSGLEALLKRK</sequence>
<dbReference type="EMBL" id="CM042058">
    <property type="protein sequence ID" value="KAI3684324.1"/>
    <property type="molecule type" value="Genomic_DNA"/>
</dbReference>
<evidence type="ECO:0000313" key="1">
    <source>
        <dbReference type="EMBL" id="KAI3684324.1"/>
    </source>
</evidence>
<reference evidence="1 2" key="2">
    <citation type="journal article" date="2022" name="Mol. Ecol. Resour.">
        <title>The genomes of chicory, endive, great burdock and yacon provide insights into Asteraceae paleo-polyploidization history and plant inulin production.</title>
        <authorList>
            <person name="Fan W."/>
            <person name="Wang S."/>
            <person name="Wang H."/>
            <person name="Wang A."/>
            <person name="Jiang F."/>
            <person name="Liu H."/>
            <person name="Zhao H."/>
            <person name="Xu D."/>
            <person name="Zhang Y."/>
        </authorList>
    </citation>
    <scope>NUCLEOTIDE SEQUENCE [LARGE SCALE GENOMIC DNA]</scope>
    <source>
        <strain evidence="2">cv. Niubang</strain>
    </source>
</reference>
<organism evidence="1 2">
    <name type="scientific">Arctium lappa</name>
    <name type="common">Greater burdock</name>
    <name type="synonym">Lappa major</name>
    <dbReference type="NCBI Taxonomy" id="4217"/>
    <lineage>
        <taxon>Eukaryota</taxon>
        <taxon>Viridiplantae</taxon>
        <taxon>Streptophyta</taxon>
        <taxon>Embryophyta</taxon>
        <taxon>Tracheophyta</taxon>
        <taxon>Spermatophyta</taxon>
        <taxon>Magnoliopsida</taxon>
        <taxon>eudicotyledons</taxon>
        <taxon>Gunneridae</taxon>
        <taxon>Pentapetalae</taxon>
        <taxon>asterids</taxon>
        <taxon>campanulids</taxon>
        <taxon>Asterales</taxon>
        <taxon>Asteraceae</taxon>
        <taxon>Carduoideae</taxon>
        <taxon>Cardueae</taxon>
        <taxon>Arctiinae</taxon>
        <taxon>Arctium</taxon>
    </lineage>
</organism>
<name>A0ACB8YH94_ARCLA</name>
<protein>
    <submittedName>
        <fullName evidence="1">Uncharacterized protein</fullName>
    </submittedName>
</protein>